<reference evidence="2 3" key="1">
    <citation type="submission" date="2019-07" db="EMBL/GenBank/DDBJ databases">
        <title>Genomics analysis of Aphanomyces spp. identifies a new class of oomycete effector associated with host adaptation.</title>
        <authorList>
            <person name="Gaulin E."/>
        </authorList>
    </citation>
    <scope>NUCLEOTIDE SEQUENCE [LARGE SCALE GENOMIC DNA]</scope>
    <source>
        <strain evidence="2 3">ATCC 201684</strain>
    </source>
</reference>
<feature type="region of interest" description="Disordered" evidence="1">
    <location>
        <begin position="1"/>
        <end position="92"/>
    </location>
</feature>
<dbReference type="Proteomes" id="UP000481153">
    <property type="component" value="Unassembled WGS sequence"/>
</dbReference>
<evidence type="ECO:0000256" key="1">
    <source>
        <dbReference type="SAM" id="MobiDB-lite"/>
    </source>
</evidence>
<sequence>MSEPSSSQVHEAPPQAPAHEGSLPRQPLEFRDSEDSLDIDSERSFDVDGEGYASACEEHEDESADVAASPVTSPRGIPTALPPLSNVHISSSDTVPPARPMFRDVDNRVSTVATNVPRQASCSTFFLGEESQTWIEVNWMGEPLGLELQRFKARDASTVDIVWREGSVGLTFGIEQATRQVVVKRSSRNERDVYPGYILFAANGQPVMESNFDATMQVLKAGHDAGRSQLLQFKPPPASPLVKAVDPRSVLGHAGVDHSYELKTINGIQTRYLSLEQISITMRNAVKPCVLHFALSDDAEELQRLQNAAITSNRYANATTLAATAVFAAVCI</sequence>
<dbReference type="AlphaFoldDB" id="A0A6G0XUY3"/>
<dbReference type="EMBL" id="VJMJ01000009">
    <property type="protein sequence ID" value="KAF0744470.1"/>
    <property type="molecule type" value="Genomic_DNA"/>
</dbReference>
<dbReference type="VEuPathDB" id="FungiDB:AeMF1_010419"/>
<evidence type="ECO:0000313" key="2">
    <source>
        <dbReference type="EMBL" id="KAF0744470.1"/>
    </source>
</evidence>
<accession>A0A6G0XUY3</accession>
<keyword evidence="3" id="KW-1185">Reference proteome</keyword>
<feature type="compositionally biased region" description="Basic and acidic residues" evidence="1">
    <location>
        <begin position="28"/>
        <end position="46"/>
    </location>
</feature>
<protein>
    <recommendedName>
        <fullName evidence="4">PDZ domain-containing protein</fullName>
    </recommendedName>
</protein>
<comment type="caution">
    <text evidence="2">The sequence shown here is derived from an EMBL/GenBank/DDBJ whole genome shotgun (WGS) entry which is preliminary data.</text>
</comment>
<organism evidence="2 3">
    <name type="scientific">Aphanomyces euteiches</name>
    <dbReference type="NCBI Taxonomy" id="100861"/>
    <lineage>
        <taxon>Eukaryota</taxon>
        <taxon>Sar</taxon>
        <taxon>Stramenopiles</taxon>
        <taxon>Oomycota</taxon>
        <taxon>Saprolegniomycetes</taxon>
        <taxon>Saprolegniales</taxon>
        <taxon>Verrucalvaceae</taxon>
        <taxon>Aphanomyces</taxon>
    </lineage>
</organism>
<gene>
    <name evidence="2" type="ORF">Ae201684_000947</name>
</gene>
<evidence type="ECO:0000313" key="3">
    <source>
        <dbReference type="Proteomes" id="UP000481153"/>
    </source>
</evidence>
<evidence type="ECO:0008006" key="4">
    <source>
        <dbReference type="Google" id="ProtNLM"/>
    </source>
</evidence>
<name>A0A6G0XUY3_9STRA</name>
<proteinExistence type="predicted"/>